<dbReference type="CDD" id="cd03801">
    <property type="entry name" value="GT4_PimA-like"/>
    <property type="match status" value="1"/>
</dbReference>
<dbReference type="EMBL" id="CAEZTD010000035">
    <property type="protein sequence ID" value="CAB4559379.1"/>
    <property type="molecule type" value="Genomic_DNA"/>
</dbReference>
<sequence>MTVSSGVLGHAGARRRVLVITGDPIAPAMAGPGIRACELARVLSATMDVRVASLASVEPVDFPFEIVVAHRTKLIRHVDWADVLVVQGFVLALNPWLAKTNKVIVADLYDPMHFEHLEDARSLELRAATREVDQTLAALTGQLRRADFFICASEKQRDMWLGHLAAVGRINPFTYAADDTLRNLIDVVPFGISDEKMSPTAHGIKGVIDGISANDKVVLWGGGVYNWFDPLTLIRAMAKIATKRNRDTTSGKREPNARLFFLGVAHPNPDVAALDMVTRARALSDELGLTGTTVFFNETWVPYAERANYLADADLGVSTHLEHLETAFSFRTRILDYLWAGLPVVSTAGDAFADIIESSGAGIVVPEREVDALSDALETLLFTKAGTVAAQASHKLSTSFLWSTVAKPLVDFCESATPAADRAVRRRAIPSRFVAPSWLAGKIRGARAAWQQGGVTGIARRFSGK</sequence>
<dbReference type="Pfam" id="PF13692">
    <property type="entry name" value="Glyco_trans_1_4"/>
    <property type="match status" value="1"/>
</dbReference>
<organism evidence="1">
    <name type="scientific">freshwater metagenome</name>
    <dbReference type="NCBI Taxonomy" id="449393"/>
    <lineage>
        <taxon>unclassified sequences</taxon>
        <taxon>metagenomes</taxon>
        <taxon>ecological metagenomes</taxon>
    </lineage>
</organism>
<protein>
    <submittedName>
        <fullName evidence="1">Unannotated protein</fullName>
    </submittedName>
</protein>
<dbReference type="AlphaFoldDB" id="A0A6J6D971"/>
<reference evidence="1" key="1">
    <citation type="submission" date="2020-05" db="EMBL/GenBank/DDBJ databases">
        <authorList>
            <person name="Chiriac C."/>
            <person name="Salcher M."/>
            <person name="Ghai R."/>
            <person name="Kavagutti S V."/>
        </authorList>
    </citation>
    <scope>NUCLEOTIDE SEQUENCE</scope>
</reference>
<dbReference type="GO" id="GO:0016757">
    <property type="term" value="F:glycosyltransferase activity"/>
    <property type="evidence" value="ECO:0007669"/>
    <property type="project" value="TreeGrafter"/>
</dbReference>
<gene>
    <name evidence="1" type="ORF">UFOPK1591_00621</name>
</gene>
<proteinExistence type="predicted"/>
<evidence type="ECO:0000313" key="1">
    <source>
        <dbReference type="EMBL" id="CAB4559379.1"/>
    </source>
</evidence>
<dbReference type="Gene3D" id="3.40.50.2000">
    <property type="entry name" value="Glycogen Phosphorylase B"/>
    <property type="match status" value="1"/>
</dbReference>
<dbReference type="SUPFAM" id="SSF53756">
    <property type="entry name" value="UDP-Glycosyltransferase/glycogen phosphorylase"/>
    <property type="match status" value="1"/>
</dbReference>
<accession>A0A6J6D971</accession>
<dbReference type="PANTHER" id="PTHR12526:SF635">
    <property type="entry name" value="GLYCOSYL TRANSFERASE GROUP 1"/>
    <property type="match status" value="1"/>
</dbReference>
<name>A0A6J6D971_9ZZZZ</name>
<dbReference type="PANTHER" id="PTHR12526">
    <property type="entry name" value="GLYCOSYLTRANSFERASE"/>
    <property type="match status" value="1"/>
</dbReference>